<gene>
    <name evidence="3" type="ORF">UFOPK1493_01582</name>
</gene>
<reference evidence="3" key="1">
    <citation type="submission" date="2020-05" db="EMBL/GenBank/DDBJ databases">
        <authorList>
            <person name="Chiriac C."/>
            <person name="Salcher M."/>
            <person name="Ghai R."/>
            <person name="Kavagutti S V."/>
        </authorList>
    </citation>
    <scope>NUCLEOTIDE SEQUENCE</scope>
</reference>
<evidence type="ECO:0000313" key="3">
    <source>
        <dbReference type="EMBL" id="CAB4558348.1"/>
    </source>
</evidence>
<dbReference type="InterPro" id="IPR027417">
    <property type="entry name" value="P-loop_NTPase"/>
</dbReference>
<dbReference type="SUPFAM" id="SSF55464">
    <property type="entry name" value="Origin of replication-binding domain, RBD-like"/>
    <property type="match status" value="1"/>
</dbReference>
<dbReference type="Gene3D" id="2.30.30.940">
    <property type="match status" value="1"/>
</dbReference>
<proteinExistence type="predicted"/>
<accession>A0A6J6D9R6</accession>
<evidence type="ECO:0000256" key="1">
    <source>
        <dbReference type="SAM" id="MobiDB-lite"/>
    </source>
</evidence>
<dbReference type="Pfam" id="PF13604">
    <property type="entry name" value="AAA_30"/>
    <property type="match status" value="1"/>
</dbReference>
<dbReference type="AlphaFoldDB" id="A0A6J6D9R6"/>
<dbReference type="SUPFAM" id="SSF52540">
    <property type="entry name" value="P-loop containing nucleoside triphosphate hydrolases"/>
    <property type="match status" value="2"/>
</dbReference>
<feature type="region of interest" description="Disordered" evidence="1">
    <location>
        <begin position="840"/>
        <end position="882"/>
    </location>
</feature>
<dbReference type="CDD" id="cd18809">
    <property type="entry name" value="SF1_C_RecD"/>
    <property type="match status" value="1"/>
</dbReference>
<protein>
    <submittedName>
        <fullName evidence="3">Unannotated protein</fullName>
    </submittedName>
</protein>
<dbReference type="InterPro" id="IPR014862">
    <property type="entry name" value="TrwC"/>
</dbReference>
<dbReference type="Pfam" id="PF08751">
    <property type="entry name" value="TrwC"/>
    <property type="match status" value="1"/>
</dbReference>
<organism evidence="3">
    <name type="scientific">freshwater metagenome</name>
    <dbReference type="NCBI Taxonomy" id="449393"/>
    <lineage>
        <taxon>unclassified sequences</taxon>
        <taxon>metagenomes</taxon>
        <taxon>ecological metagenomes</taxon>
    </lineage>
</organism>
<name>A0A6J6D9R6_9ZZZZ</name>
<sequence>MVASVGRITAGTGYEYLTREVATSRHDYYTGQGEAPGVWAGGGCSQLGLAGVVDPDDMAALFGRFVDPRTVGQVLPDGAAVPELVLGRRVSTRVRKDGSVLEPVAAFDVTFSPSKSASVLWATASDPQVRQAVLDAHEAGVSAGLGYLEDNAGHARAGVDGIRRVEGTGLIIAQFRHRTARATGAPGSVGDPQLHSHCAILNRVCGVDGVWRTLDSKAIYRHAHAAGALYAATFERSLSERLGVSWTATADRVPMREIEGVPPQLVRLWSSRRQQVLLTYETMLDRWHAATGRTPTRKEKAGLLDKATLRSRPPKTRGDVDLHQAWRAQLTAEEQAAIESAGGRPVVTDGGRLPAGSVALTEAVFASLHEQRAWWTRAHVFAEVARLVQAPEREVIEVEVERLLTGCISLEPDDDNTYAQWDATKFTSPTILNAERRVVAAAGQPARWSVPVNDTTGLGDDQADAVAAIAFGPSFLTTVIGPAGAGKTTMLRATAAAFEAAGRPVAVFTLSAAAARVVTEETGVPATTIASWKVGKSPLPHDGLIVIDEASMVPTLTLDQLLRSAAAQRCRVTFVGDYAQMGAPEAGGLLRDLTATPTAVHLTSVRRFRHDWEGEASKLLRQRDPDATAVYAAHARLVDVTTDTATDTTARAWLTDTLDGRDSIIVVDNNAVAGDVSARCQALLAAADQLGQRVASGADHNAICIGDLIQTRQNSAALATSDGRRVLNRDVWHVTGASADGSITAAHTRSGSAVVIPADYLSTHVVLAYATTIAGAQGRTVDTGHVIVTPRTSASALYVGMTRGRHTNQAYVVTDSHDHDEFELGERTLATAFSAALSRDPEGQKSATAIGIEWQRNRRHRASARQGDTPGPNPAGCLHASI</sequence>
<dbReference type="NCBIfam" id="NF041492">
    <property type="entry name" value="MobF"/>
    <property type="match status" value="1"/>
</dbReference>
<dbReference type="EMBL" id="CAEZSR010000049">
    <property type="protein sequence ID" value="CAB4558348.1"/>
    <property type="molecule type" value="Genomic_DNA"/>
</dbReference>
<feature type="domain" description="TrwC relaxase" evidence="2">
    <location>
        <begin position="10"/>
        <end position="331"/>
    </location>
</feature>
<dbReference type="Gene3D" id="3.40.50.300">
    <property type="entry name" value="P-loop containing nucleotide triphosphate hydrolases"/>
    <property type="match status" value="2"/>
</dbReference>
<evidence type="ECO:0000259" key="2">
    <source>
        <dbReference type="Pfam" id="PF08751"/>
    </source>
</evidence>